<evidence type="ECO:0000256" key="6">
    <source>
        <dbReference type="ARBA" id="ARBA00023268"/>
    </source>
</evidence>
<feature type="domain" description="PII-uridylyltransferase/Glutamine-synthetase adenylyltransferase" evidence="9">
    <location>
        <begin position="840"/>
        <end position="938"/>
    </location>
</feature>
<dbReference type="RefSeq" id="WP_189994730.1">
    <property type="nucleotide sequence ID" value="NZ_BMZS01000013.1"/>
</dbReference>
<evidence type="ECO:0000256" key="2">
    <source>
        <dbReference type="ARBA" id="ARBA00022695"/>
    </source>
</evidence>
<dbReference type="GO" id="GO:0005524">
    <property type="term" value="F:ATP binding"/>
    <property type="evidence" value="ECO:0007669"/>
    <property type="project" value="UniProtKB-UniRule"/>
</dbReference>
<dbReference type="NCBIfam" id="NF008292">
    <property type="entry name" value="PRK11072.1"/>
    <property type="match status" value="1"/>
</dbReference>
<dbReference type="Proteomes" id="UP000630353">
    <property type="component" value="Unassembled WGS sequence"/>
</dbReference>
<evidence type="ECO:0000313" key="11">
    <source>
        <dbReference type="Proteomes" id="UP000630353"/>
    </source>
</evidence>
<dbReference type="InterPro" id="IPR043519">
    <property type="entry name" value="NT_sf"/>
</dbReference>
<keyword evidence="3 7" id="KW-0547">Nucleotide-binding</keyword>
<keyword evidence="4 7" id="KW-0067">ATP-binding</keyword>
<name>A0A918XXG8_9PROT</name>
<keyword evidence="11" id="KW-1185">Reference proteome</keyword>
<keyword evidence="6 7" id="KW-0511">Multifunctional enzyme</keyword>
<comment type="catalytic activity">
    <reaction evidence="7">
        <text>[glutamine synthetase]-L-tyrosine + ATP = [glutamine synthetase]-O(4)-(5'-adenylyl)-L-tyrosine + diphosphate</text>
        <dbReference type="Rhea" id="RHEA:18589"/>
        <dbReference type="Rhea" id="RHEA-COMP:10660"/>
        <dbReference type="Rhea" id="RHEA-COMP:10661"/>
        <dbReference type="ChEBI" id="CHEBI:30616"/>
        <dbReference type="ChEBI" id="CHEBI:33019"/>
        <dbReference type="ChEBI" id="CHEBI:46858"/>
        <dbReference type="ChEBI" id="CHEBI:83624"/>
        <dbReference type="EC" id="2.7.7.42"/>
    </reaction>
</comment>
<dbReference type="GO" id="GO:0008882">
    <property type="term" value="F:[glutamate-ammonia-ligase] adenylyltransferase activity"/>
    <property type="evidence" value="ECO:0007669"/>
    <property type="project" value="UniProtKB-UniRule"/>
</dbReference>
<dbReference type="GO" id="GO:0000287">
    <property type="term" value="F:magnesium ion binding"/>
    <property type="evidence" value="ECO:0007669"/>
    <property type="project" value="UniProtKB-UniRule"/>
</dbReference>
<dbReference type="PANTHER" id="PTHR30621:SF0">
    <property type="entry name" value="BIFUNCTIONAL GLUTAMINE SYNTHETASE ADENYLYLTRANSFERASE_ADENYLYL-REMOVING ENZYME"/>
    <property type="match status" value="1"/>
</dbReference>
<dbReference type="SUPFAM" id="SSF81593">
    <property type="entry name" value="Nucleotidyltransferase substrate binding subunit/domain"/>
    <property type="match status" value="2"/>
</dbReference>
<feature type="domain" description="PII-uridylyltransferase/Glutamine-synthetase adenylyltransferase" evidence="9">
    <location>
        <begin position="322"/>
        <end position="461"/>
    </location>
</feature>
<organism evidence="10 11">
    <name type="scientific">Thalassobaculum fulvum</name>
    <dbReference type="NCBI Taxonomy" id="1633335"/>
    <lineage>
        <taxon>Bacteria</taxon>
        <taxon>Pseudomonadati</taxon>
        <taxon>Pseudomonadota</taxon>
        <taxon>Alphaproteobacteria</taxon>
        <taxon>Rhodospirillales</taxon>
        <taxon>Thalassobaculaceae</taxon>
        <taxon>Thalassobaculum</taxon>
    </lineage>
</organism>
<dbReference type="AlphaFoldDB" id="A0A918XXG8"/>
<feature type="domain" description="Glutamate-ammonia ligase adenylyltransferase repeated" evidence="8">
    <location>
        <begin position="577"/>
        <end position="822"/>
    </location>
</feature>
<evidence type="ECO:0000256" key="5">
    <source>
        <dbReference type="ARBA" id="ARBA00022842"/>
    </source>
</evidence>
<dbReference type="CDD" id="cd05401">
    <property type="entry name" value="NT_GlnE_GlnD_like"/>
    <property type="match status" value="2"/>
</dbReference>
<feature type="region of interest" description="Adenylyl removase" evidence="7">
    <location>
        <begin position="1"/>
        <end position="466"/>
    </location>
</feature>
<sequence>MSFKLQPRTPPVPTDPNAVRVGLERWQERAAELSGSEDRDAALAALEDAGTRALVEGIVAHSPYLTREMLREQAFVVGAFRDGVDAAIARVWSDFAAIDPRDGADAIMKALRVAKRRAAVTIALADIANQWNLIQVTDAITGAADRGLEVSWRHALLEQIRRNKLPLDPDAEDPLLGSGLVCLAMGKMGARELNYSSDIDLIVLYDDALPAYAEHWELRQAFVNATRTMVKLMEERSADGYVFRTDLRLRPDPNSTPPAVSMTAAETYYESMGQNWERAAMIKARPVASDPESADAFLRALRPFVWRRHLDFAAIQDVHSIKRQIAAHKKGIAIKAEGQNVKLGRGGIREIEFFAQTQQLIWGGRDARLRVRGTEDALAALVDAGRVRGEVAGTLKLAYRFLRKVEHRLQMVDDKQTQILPDDPAELDRFAAFLGYEDPKGFRGDLAHHLHTVAYHYARLFEEAPALSIPTREAGSLVFTGTDNDPETVATLAGLGFEDPGAVAETVRDWHRGHTRATRSERSRQLLTELTPALLDALGRMPQPDQAFRRFDRFLEALPAGVQIFSLFHANPALIEVMAEILGMAPSLASQLGREPALFEGVLTHDVMRPLPDADALAAELDSHLAVVEDYEVALDTARRWTGDRRFQVGVQIIQAHLDADHAGETFSDIADATIRSLLPVVEDEFAERHGRLPDAGSPAIAVLALGKYGGRELTHGSDLDLVFVYDTPLDRESDGPKPLMTSAYNIRLSQRLLAALSAKTAEGALYEIDMRLRPTGNKGPLAIGLDTFEHYYTHDAWIFEHMALTRGRVVAGTPALRARIDGTVRSILTAERDPGELLAAVQAMRTRTAKQHRSSSPWEVKHWRGGLLDLEFIAQYLQLREAHRHPAVLDGNTAEAFRRLGAAGVLDDEEARFLAAATRIWRNLQGLLRLTVGRDFDPETAPEALKRRLARTGRAVDFPSLQRNIEKMSETVRAAFARHIGEAPE</sequence>
<dbReference type="HAMAP" id="MF_00802">
    <property type="entry name" value="GlnE"/>
    <property type="match status" value="1"/>
</dbReference>
<dbReference type="NCBIfam" id="NF010706">
    <property type="entry name" value="PRK14108.1"/>
    <property type="match status" value="1"/>
</dbReference>
<dbReference type="PANTHER" id="PTHR30621">
    <property type="entry name" value="GLUTAMINE SYNTHETASE ADENYLYLTRANSFERASE"/>
    <property type="match status" value="1"/>
</dbReference>
<keyword evidence="1 7" id="KW-0808">Transferase</keyword>
<evidence type="ECO:0000256" key="3">
    <source>
        <dbReference type="ARBA" id="ARBA00022741"/>
    </source>
</evidence>
<dbReference type="InterPro" id="IPR013546">
    <property type="entry name" value="PII_UdlTrfase/GS_AdlTrfase"/>
</dbReference>
<dbReference type="Gene3D" id="3.30.460.10">
    <property type="entry name" value="Beta Polymerase, domain 2"/>
    <property type="match status" value="2"/>
</dbReference>
<protein>
    <recommendedName>
        <fullName evidence="7">Bifunctional glutamine synthetase adenylyltransferase/adenylyl-removing enzyme</fullName>
    </recommendedName>
    <alternativeName>
        <fullName evidence="7">ATP:glutamine synthetase adenylyltransferase</fullName>
    </alternativeName>
    <alternativeName>
        <fullName evidence="7">ATase</fullName>
    </alternativeName>
    <domain>
        <recommendedName>
            <fullName evidence="7">Glutamine synthetase adenylyl-L-tyrosine phosphorylase</fullName>
            <ecNumber evidence="7">2.7.7.89</ecNumber>
        </recommendedName>
        <alternativeName>
            <fullName evidence="7">Adenylyl removase</fullName>
            <shortName evidence="7">AR</shortName>
            <shortName evidence="7">AT-N</shortName>
        </alternativeName>
    </domain>
    <domain>
        <recommendedName>
            <fullName evidence="7">Glutamine synthetase adenylyl transferase</fullName>
            <ecNumber evidence="7">2.7.7.42</ecNumber>
        </recommendedName>
        <alternativeName>
            <fullName evidence="7">Adenylyl transferase</fullName>
            <shortName evidence="7">AT</shortName>
            <shortName evidence="7">AT-C</shortName>
        </alternativeName>
    </domain>
</protein>
<dbReference type="Pfam" id="PF03710">
    <property type="entry name" value="GlnE"/>
    <property type="match status" value="2"/>
</dbReference>
<dbReference type="Pfam" id="PF08335">
    <property type="entry name" value="GlnD_UR_UTase"/>
    <property type="match status" value="2"/>
</dbReference>
<evidence type="ECO:0000256" key="4">
    <source>
        <dbReference type="ARBA" id="ARBA00022840"/>
    </source>
</evidence>
<dbReference type="InterPro" id="IPR005190">
    <property type="entry name" value="GlnE_rpt_dom"/>
</dbReference>
<comment type="similarity">
    <text evidence="7">Belongs to the GlnE family.</text>
</comment>
<comment type="function">
    <text evidence="7">Involved in the regulation of glutamine synthetase GlnA, a key enzyme in the process to assimilate ammonia. When cellular nitrogen levels are high, the C-terminal adenylyl transferase (AT) inactivates GlnA by covalent transfer of an adenylyl group from ATP to specific tyrosine residue of GlnA, thus reducing its activity. Conversely, when nitrogen levels are low, the N-terminal adenylyl removase (AR) activates GlnA by removing the adenylyl group by phosphorolysis, increasing its activity. The regulatory region of GlnE binds the signal transduction protein PII (GlnB) which indicates the nitrogen status of the cell.</text>
</comment>
<gene>
    <name evidence="7 10" type="primary">glnE</name>
    <name evidence="10" type="ORF">GCM10017083_49330</name>
</gene>
<keyword evidence="2 7" id="KW-0548">Nucleotidyltransferase</keyword>
<accession>A0A918XXG8</accession>
<reference evidence="10" key="2">
    <citation type="submission" date="2020-09" db="EMBL/GenBank/DDBJ databases">
        <authorList>
            <person name="Sun Q."/>
            <person name="Kim S."/>
        </authorList>
    </citation>
    <scope>NUCLEOTIDE SEQUENCE</scope>
    <source>
        <strain evidence="10">KCTC 42651</strain>
    </source>
</reference>
<comment type="cofactor">
    <cofactor evidence="7">
        <name>Mg(2+)</name>
        <dbReference type="ChEBI" id="CHEBI:18420"/>
    </cofactor>
</comment>
<evidence type="ECO:0000256" key="1">
    <source>
        <dbReference type="ARBA" id="ARBA00022679"/>
    </source>
</evidence>
<dbReference type="SUPFAM" id="SSF81301">
    <property type="entry name" value="Nucleotidyltransferase"/>
    <property type="match status" value="2"/>
</dbReference>
<comment type="catalytic activity">
    <reaction evidence="7">
        <text>[glutamine synthetase]-O(4)-(5'-adenylyl)-L-tyrosine + phosphate = [glutamine synthetase]-L-tyrosine + ADP</text>
        <dbReference type="Rhea" id="RHEA:43716"/>
        <dbReference type="Rhea" id="RHEA-COMP:10660"/>
        <dbReference type="Rhea" id="RHEA-COMP:10661"/>
        <dbReference type="ChEBI" id="CHEBI:43474"/>
        <dbReference type="ChEBI" id="CHEBI:46858"/>
        <dbReference type="ChEBI" id="CHEBI:83624"/>
        <dbReference type="ChEBI" id="CHEBI:456216"/>
        <dbReference type="EC" id="2.7.7.89"/>
    </reaction>
</comment>
<dbReference type="GO" id="GO:0000820">
    <property type="term" value="P:regulation of glutamine family amino acid metabolic process"/>
    <property type="evidence" value="ECO:0007669"/>
    <property type="project" value="UniProtKB-UniRule"/>
</dbReference>
<dbReference type="EC" id="2.7.7.89" evidence="7"/>
<feature type="region of interest" description="Adenylyl transferase" evidence="7">
    <location>
        <begin position="470"/>
        <end position="986"/>
    </location>
</feature>
<reference evidence="10" key="1">
    <citation type="journal article" date="2014" name="Int. J. Syst. Evol. Microbiol.">
        <title>Complete genome sequence of Corynebacterium casei LMG S-19264T (=DSM 44701T), isolated from a smear-ripened cheese.</title>
        <authorList>
            <consortium name="US DOE Joint Genome Institute (JGI-PGF)"/>
            <person name="Walter F."/>
            <person name="Albersmeier A."/>
            <person name="Kalinowski J."/>
            <person name="Ruckert C."/>
        </authorList>
    </citation>
    <scope>NUCLEOTIDE SEQUENCE</scope>
    <source>
        <strain evidence="10">KCTC 42651</strain>
    </source>
</reference>
<evidence type="ECO:0000313" key="10">
    <source>
        <dbReference type="EMBL" id="GHD61669.1"/>
    </source>
</evidence>
<feature type="domain" description="Glutamate-ammonia ligase adenylyltransferase repeated" evidence="8">
    <location>
        <begin position="57"/>
        <end position="299"/>
    </location>
</feature>
<dbReference type="GO" id="GO:0005829">
    <property type="term" value="C:cytosol"/>
    <property type="evidence" value="ECO:0007669"/>
    <property type="project" value="TreeGrafter"/>
</dbReference>
<dbReference type="GO" id="GO:0047388">
    <property type="term" value="F:[glutamine synthetase]-adenylyl-L-tyrosine phosphorylase activity"/>
    <property type="evidence" value="ECO:0007669"/>
    <property type="project" value="UniProtKB-EC"/>
</dbReference>
<comment type="caution">
    <text evidence="10">The sequence shown here is derived from an EMBL/GenBank/DDBJ whole genome shotgun (WGS) entry which is preliminary data.</text>
</comment>
<keyword evidence="5 7" id="KW-0460">Magnesium</keyword>
<evidence type="ECO:0000256" key="7">
    <source>
        <dbReference type="HAMAP-Rule" id="MF_00802"/>
    </source>
</evidence>
<dbReference type="Gene3D" id="1.20.120.1510">
    <property type="match status" value="1"/>
</dbReference>
<evidence type="ECO:0000259" key="8">
    <source>
        <dbReference type="Pfam" id="PF03710"/>
    </source>
</evidence>
<dbReference type="InterPro" id="IPR023057">
    <property type="entry name" value="GlnE"/>
</dbReference>
<dbReference type="EC" id="2.7.7.42" evidence="7"/>
<proteinExistence type="inferred from homology"/>
<dbReference type="Gene3D" id="1.20.120.330">
    <property type="entry name" value="Nucleotidyltransferases domain 2"/>
    <property type="match status" value="2"/>
</dbReference>
<evidence type="ECO:0000259" key="9">
    <source>
        <dbReference type="Pfam" id="PF08335"/>
    </source>
</evidence>
<dbReference type="EMBL" id="BMZS01000013">
    <property type="protein sequence ID" value="GHD61669.1"/>
    <property type="molecule type" value="Genomic_DNA"/>
</dbReference>